<reference evidence="1 2" key="1">
    <citation type="submission" date="2023-11" db="EMBL/GenBank/DDBJ databases">
        <title>Actinomadura monticuli sp. nov., isolated from volcanic ash.</title>
        <authorList>
            <person name="Lee S.D."/>
            <person name="Yang H."/>
            <person name="Kim I.S."/>
        </authorList>
    </citation>
    <scope>NUCLEOTIDE SEQUENCE [LARGE SCALE GENOMIC DNA]</scope>
    <source>
        <strain evidence="1 2">DSM 45346</strain>
    </source>
</reference>
<name>A0ABV4QWJ9_9ACTN</name>
<dbReference type="Proteomes" id="UP001569904">
    <property type="component" value="Unassembled WGS sequence"/>
</dbReference>
<keyword evidence="2" id="KW-1185">Reference proteome</keyword>
<comment type="caution">
    <text evidence="1">The sequence shown here is derived from an EMBL/GenBank/DDBJ whole genome shotgun (WGS) entry which is preliminary data.</text>
</comment>
<protein>
    <submittedName>
        <fullName evidence="1">Uncharacterized protein</fullName>
    </submittedName>
</protein>
<organism evidence="1 2">
    <name type="scientific">Actinomadura chokoriensis</name>
    <dbReference type="NCBI Taxonomy" id="454156"/>
    <lineage>
        <taxon>Bacteria</taxon>
        <taxon>Bacillati</taxon>
        <taxon>Actinomycetota</taxon>
        <taxon>Actinomycetes</taxon>
        <taxon>Streptosporangiales</taxon>
        <taxon>Thermomonosporaceae</taxon>
        <taxon>Actinomadura</taxon>
    </lineage>
</organism>
<sequence>MDRPKTHVLYDIETGTLLDTGIRRGNEVMGTLRDDRDPQSFLTSKDGTTLLDFSKIR</sequence>
<proteinExistence type="predicted"/>
<gene>
    <name evidence="1" type="ORF">SM436_14780</name>
</gene>
<evidence type="ECO:0000313" key="1">
    <source>
        <dbReference type="EMBL" id="MFA1554951.1"/>
    </source>
</evidence>
<dbReference type="RefSeq" id="WP_371941613.1">
    <property type="nucleotide sequence ID" value="NZ_JAXCEH010000008.1"/>
</dbReference>
<accession>A0ABV4QWJ9</accession>
<evidence type="ECO:0000313" key="2">
    <source>
        <dbReference type="Proteomes" id="UP001569904"/>
    </source>
</evidence>
<dbReference type="EMBL" id="JAXCEH010000008">
    <property type="protein sequence ID" value="MFA1554951.1"/>
    <property type="molecule type" value="Genomic_DNA"/>
</dbReference>